<dbReference type="Pfam" id="PF00196">
    <property type="entry name" value="GerE"/>
    <property type="match status" value="1"/>
</dbReference>
<dbReference type="Proteomes" id="UP000319298">
    <property type="component" value="Chromosome"/>
</dbReference>
<organism evidence="7 9">
    <name type="scientific">Bradyrhizobium symbiodeficiens</name>
    <dbReference type="NCBI Taxonomy" id="1404367"/>
    <lineage>
        <taxon>Bacteria</taxon>
        <taxon>Pseudomonadati</taxon>
        <taxon>Pseudomonadota</taxon>
        <taxon>Alphaproteobacteria</taxon>
        <taxon>Hyphomicrobiales</taxon>
        <taxon>Nitrobacteraceae</taxon>
        <taxon>Bradyrhizobium</taxon>
    </lineage>
</organism>
<feature type="domain" description="HTH luxR-type" evidence="4">
    <location>
        <begin position="172"/>
        <end position="237"/>
    </location>
</feature>
<reference evidence="8 9" key="2">
    <citation type="journal article" date="2020" name="Int. J. Syst. Evol. Microbiol.">
        <title>Description and complete genome sequences of Bradyrhizobium symbiodeficiens sp. nov., a non-symbiotic bacterium associated with legumes native to Canada.</title>
        <authorList>
            <person name="Bromfield E.S.P."/>
            <person name="Cloutier S."/>
            <person name="Nguyen H.D.T."/>
        </authorList>
    </citation>
    <scope>NUCLEOTIDE SEQUENCE [LARGE SCALE GENOMIC DNA]</scope>
    <source>
        <strain evidence="7 9">101S1MB</strain>
        <strain evidence="6 8">65S1MB</strain>
    </source>
</reference>
<dbReference type="KEGG" id="bsym:CIT39_22060"/>
<dbReference type="SMART" id="SM00421">
    <property type="entry name" value="HTH_LUXR"/>
    <property type="match status" value="1"/>
</dbReference>
<dbReference type="InterPro" id="IPR058245">
    <property type="entry name" value="NreC/VraR/RcsB-like_REC"/>
</dbReference>
<evidence type="ECO:0000313" key="9">
    <source>
        <dbReference type="Proteomes" id="UP000500895"/>
    </source>
</evidence>
<protein>
    <submittedName>
        <fullName evidence="7">Response regulator transcription factor</fullName>
    </submittedName>
</protein>
<keyword evidence="2" id="KW-0238">DNA-binding</keyword>
<name>A0A2U8QFY0_9BRAD</name>
<dbReference type="InterPro" id="IPR036388">
    <property type="entry name" value="WH-like_DNA-bd_sf"/>
</dbReference>
<keyword evidence="8" id="KW-1185">Reference proteome</keyword>
<evidence type="ECO:0000256" key="3">
    <source>
        <dbReference type="PROSITE-ProRule" id="PRU00169"/>
    </source>
</evidence>
<feature type="domain" description="Response regulatory" evidence="5">
    <location>
        <begin position="36"/>
        <end position="151"/>
    </location>
</feature>
<dbReference type="RefSeq" id="WP_094971801.1">
    <property type="nucleotide sequence ID" value="NZ_CP029427.2"/>
</dbReference>
<dbReference type="GO" id="GO:0003677">
    <property type="term" value="F:DNA binding"/>
    <property type="evidence" value="ECO:0007669"/>
    <property type="project" value="UniProtKB-KW"/>
</dbReference>
<dbReference type="SUPFAM" id="SSF52172">
    <property type="entry name" value="CheY-like"/>
    <property type="match status" value="1"/>
</dbReference>
<dbReference type="Proteomes" id="UP000500895">
    <property type="component" value="Chromosome"/>
</dbReference>
<dbReference type="EMBL" id="CP050066">
    <property type="protein sequence ID" value="QIP08445.1"/>
    <property type="molecule type" value="Genomic_DNA"/>
</dbReference>
<dbReference type="CDD" id="cd17535">
    <property type="entry name" value="REC_NarL-like"/>
    <property type="match status" value="1"/>
</dbReference>
<accession>A0A2U8QFY0</accession>
<evidence type="ECO:0000259" key="5">
    <source>
        <dbReference type="PROSITE" id="PS50110"/>
    </source>
</evidence>
<dbReference type="InterPro" id="IPR039420">
    <property type="entry name" value="WalR-like"/>
</dbReference>
<reference evidence="7" key="3">
    <citation type="submission" date="2024-02" db="EMBL/GenBank/DDBJ databases">
        <authorList>
            <person name="Bromfield E.S.P."/>
            <person name="Cloutier S."/>
            <person name="Nguyen H.D.T."/>
        </authorList>
    </citation>
    <scope>NUCLEOTIDE SEQUENCE</scope>
    <source>
        <strain evidence="7">101S1MB</strain>
        <strain evidence="6">65S1MB</strain>
    </source>
</reference>
<sequence>MAARLRQALPQPVDAKFATRLNPLKHNAFRGGSLSSILVVDDHPIIAEACRIVLGDVEDVVAARDVPSGYDAFLEHRPGVVILDLSFPGEALGGVDLLHRISSDAPLARILVFSMHADANIVASAIKAGAIGYLLKDSPPDELPKAVRQVRLGHRYVDERINLRGVTLPDHVVSGKATLTRREREALGLLGQGHSYPAIADELAITPRAVARLIKQARTKLGIRRTSDLLRRARDLADGEDSPN</sequence>
<evidence type="ECO:0000313" key="8">
    <source>
        <dbReference type="Proteomes" id="UP000319298"/>
    </source>
</evidence>
<feature type="modified residue" description="4-aspartylphosphate" evidence="3">
    <location>
        <position position="84"/>
    </location>
</feature>
<evidence type="ECO:0000256" key="2">
    <source>
        <dbReference type="ARBA" id="ARBA00023125"/>
    </source>
</evidence>
<reference evidence="8" key="1">
    <citation type="submission" date="2019-06" db="EMBL/GenBank/DDBJ databases">
        <title>Whole-Genome Sequence of Bradyrhizobium sp. 3 Strain 65S1MB.</title>
        <authorList>
            <person name="Bromfield E.S.P."/>
            <person name="Cloutier S."/>
            <person name="Nguyen H.D.T."/>
        </authorList>
    </citation>
    <scope>NUCLEOTIDE SEQUENCE [LARGE SCALE GENOMIC DNA]</scope>
    <source>
        <strain evidence="8">65S1MB</strain>
    </source>
</reference>
<dbReference type="PANTHER" id="PTHR43214:SF43">
    <property type="entry name" value="TWO-COMPONENT RESPONSE REGULATOR"/>
    <property type="match status" value="1"/>
</dbReference>
<evidence type="ECO:0000256" key="1">
    <source>
        <dbReference type="ARBA" id="ARBA00022553"/>
    </source>
</evidence>
<evidence type="ECO:0000313" key="7">
    <source>
        <dbReference type="EMBL" id="QIP08445.1"/>
    </source>
</evidence>
<evidence type="ECO:0000259" key="4">
    <source>
        <dbReference type="PROSITE" id="PS50043"/>
    </source>
</evidence>
<dbReference type="Pfam" id="PF00072">
    <property type="entry name" value="Response_reg"/>
    <property type="match status" value="1"/>
</dbReference>
<dbReference type="GO" id="GO:0000160">
    <property type="term" value="P:phosphorelay signal transduction system"/>
    <property type="evidence" value="ECO:0007669"/>
    <property type="project" value="InterPro"/>
</dbReference>
<dbReference type="PROSITE" id="PS50043">
    <property type="entry name" value="HTH_LUXR_2"/>
    <property type="match status" value="1"/>
</dbReference>
<gene>
    <name evidence="6" type="ORF">FJN17_18765</name>
    <name evidence="7" type="ORF">HAV00_20230</name>
</gene>
<dbReference type="InterPro" id="IPR000792">
    <property type="entry name" value="Tscrpt_reg_LuxR_C"/>
</dbReference>
<dbReference type="CDD" id="cd06170">
    <property type="entry name" value="LuxR_C_like"/>
    <property type="match status" value="1"/>
</dbReference>
<dbReference type="PANTHER" id="PTHR43214">
    <property type="entry name" value="TWO-COMPONENT RESPONSE REGULATOR"/>
    <property type="match status" value="1"/>
</dbReference>
<dbReference type="PROSITE" id="PS50110">
    <property type="entry name" value="RESPONSE_REGULATORY"/>
    <property type="match status" value="1"/>
</dbReference>
<evidence type="ECO:0000313" key="6">
    <source>
        <dbReference type="EMBL" id="QDF39441.1"/>
    </source>
</evidence>
<proteinExistence type="predicted"/>
<dbReference type="SMART" id="SM00448">
    <property type="entry name" value="REC"/>
    <property type="match status" value="1"/>
</dbReference>
<dbReference type="EMBL" id="CP041090">
    <property type="protein sequence ID" value="QDF39441.1"/>
    <property type="molecule type" value="Genomic_DNA"/>
</dbReference>
<dbReference type="InterPro" id="IPR016032">
    <property type="entry name" value="Sig_transdc_resp-reg_C-effctor"/>
</dbReference>
<dbReference type="AlphaFoldDB" id="A0A2U8QFY0"/>
<dbReference type="Gene3D" id="3.40.50.2300">
    <property type="match status" value="1"/>
</dbReference>
<dbReference type="GO" id="GO:0006355">
    <property type="term" value="P:regulation of DNA-templated transcription"/>
    <property type="evidence" value="ECO:0007669"/>
    <property type="project" value="InterPro"/>
</dbReference>
<keyword evidence="1 3" id="KW-0597">Phosphoprotein</keyword>
<dbReference type="InterPro" id="IPR011006">
    <property type="entry name" value="CheY-like_superfamily"/>
</dbReference>
<dbReference type="SUPFAM" id="SSF46894">
    <property type="entry name" value="C-terminal effector domain of the bipartite response regulators"/>
    <property type="match status" value="1"/>
</dbReference>
<dbReference type="InterPro" id="IPR001789">
    <property type="entry name" value="Sig_transdc_resp-reg_receiver"/>
</dbReference>
<dbReference type="Gene3D" id="1.10.10.10">
    <property type="entry name" value="Winged helix-like DNA-binding domain superfamily/Winged helix DNA-binding domain"/>
    <property type="match status" value="1"/>
</dbReference>